<reference evidence="1 2" key="1">
    <citation type="submission" date="2015-01" db="EMBL/GenBank/DDBJ databases">
        <authorList>
            <person name="Aslett A.Martin."/>
            <person name="De Silva Nishadi"/>
        </authorList>
    </citation>
    <scope>NUCLEOTIDE SEQUENCE [LARGE SCALE GENOMIC DNA]</scope>
    <source>
        <strain evidence="1 2">R28058</strain>
    </source>
</reference>
<protein>
    <submittedName>
        <fullName evidence="1">Calycin-like domain-containing protein</fullName>
    </submittedName>
</protein>
<dbReference type="AlphaFoldDB" id="A0A0C7QPC2"/>
<dbReference type="OrthoDB" id="1680906at2"/>
<dbReference type="EMBL" id="CEKZ01000025">
    <property type="protein sequence ID" value="CEQ05336.1"/>
    <property type="molecule type" value="Genomic_DNA"/>
</dbReference>
<dbReference type="RefSeq" id="WP_055343159.1">
    <property type="nucleotide sequence ID" value="NZ_CDNI01000025.1"/>
</dbReference>
<proteinExistence type="predicted"/>
<sequence length="140" mass="16292">MIDVNISMITKQYDNLGNEDIIEVLSNGKLYTKHDGIYVIYKEELEKNSAHVTTTIKISEKEILIKRFGLINSNMKFILDRETTTLYKTPQGIFNIKINTNKLDVKETDKNIEIEIDYNMEILGLFEGVNIIKIKVEKYK</sequence>
<dbReference type="Gene3D" id="2.40.128.20">
    <property type="match status" value="1"/>
</dbReference>
<organism evidence="1 2">
    <name type="scientific">Paraclostridium sordellii</name>
    <name type="common">Clostridium sordellii</name>
    <dbReference type="NCBI Taxonomy" id="1505"/>
    <lineage>
        <taxon>Bacteria</taxon>
        <taxon>Bacillati</taxon>
        <taxon>Bacillota</taxon>
        <taxon>Clostridia</taxon>
        <taxon>Peptostreptococcales</taxon>
        <taxon>Peptostreptococcaceae</taxon>
        <taxon>Paraclostridium</taxon>
    </lineage>
</organism>
<dbReference type="Pfam" id="PF09148">
    <property type="entry name" value="DUF1934"/>
    <property type="match status" value="1"/>
</dbReference>
<dbReference type="Proteomes" id="UP000049127">
    <property type="component" value="Unassembled WGS sequence"/>
</dbReference>
<dbReference type="InterPro" id="IPR012674">
    <property type="entry name" value="Calycin"/>
</dbReference>
<gene>
    <name evidence="1" type="primary">ywiB</name>
    <name evidence="1" type="ORF">R28058_30481</name>
</gene>
<dbReference type="InterPro" id="IPR015231">
    <property type="entry name" value="DUF1934"/>
</dbReference>
<evidence type="ECO:0000313" key="1">
    <source>
        <dbReference type="EMBL" id="CEQ05336.1"/>
    </source>
</evidence>
<accession>A0A0C7QPC2</accession>
<name>A0A0C7QPC2_PARSO</name>
<dbReference type="SUPFAM" id="SSF50814">
    <property type="entry name" value="Lipocalins"/>
    <property type="match status" value="1"/>
</dbReference>
<evidence type="ECO:0000313" key="2">
    <source>
        <dbReference type="Proteomes" id="UP000049127"/>
    </source>
</evidence>